<dbReference type="InterPro" id="IPR008979">
    <property type="entry name" value="Galactose-bd-like_sf"/>
</dbReference>
<organism evidence="1 2">
    <name type="scientific">Rangifer tarandus platyrhynchus</name>
    <name type="common">Svalbard reindeer</name>
    <dbReference type="NCBI Taxonomy" id="3082113"/>
    <lineage>
        <taxon>Eukaryota</taxon>
        <taxon>Metazoa</taxon>
        <taxon>Chordata</taxon>
        <taxon>Craniata</taxon>
        <taxon>Vertebrata</taxon>
        <taxon>Euteleostomi</taxon>
        <taxon>Mammalia</taxon>
        <taxon>Eutheria</taxon>
        <taxon>Laurasiatheria</taxon>
        <taxon>Artiodactyla</taxon>
        <taxon>Ruminantia</taxon>
        <taxon>Pecora</taxon>
        <taxon>Cervidae</taxon>
        <taxon>Odocoileinae</taxon>
        <taxon>Rangifer</taxon>
    </lineage>
</organism>
<name>A0ABN8XJ39_RANTA</name>
<dbReference type="InterPro" id="IPR009030">
    <property type="entry name" value="Growth_fac_rcpt_cys_sf"/>
</dbReference>
<accession>A0ABN8XJ39</accession>
<dbReference type="PANTHER" id="PTHR46104:SF1">
    <property type="entry name" value="GENE 9195-RELATED"/>
    <property type="match status" value="1"/>
</dbReference>
<dbReference type="SUPFAM" id="SSF57184">
    <property type="entry name" value="Growth factor receptor domain"/>
    <property type="match status" value="1"/>
</dbReference>
<dbReference type="Pfam" id="PF22633">
    <property type="entry name" value="F5_F8_type_C_2"/>
    <property type="match status" value="1"/>
</dbReference>
<dbReference type="SMART" id="SM01411">
    <property type="entry name" value="Ephrin_rec_like"/>
    <property type="match status" value="4"/>
</dbReference>
<evidence type="ECO:0000313" key="1">
    <source>
        <dbReference type="EMBL" id="CAI9149415.1"/>
    </source>
</evidence>
<protein>
    <submittedName>
        <fullName evidence="1">Uncharacterized protein</fullName>
    </submittedName>
</protein>
<dbReference type="EMBL" id="CATKSN020000290">
    <property type="protein sequence ID" value="CAI9149415.1"/>
    <property type="molecule type" value="Genomic_DNA"/>
</dbReference>
<dbReference type="Gene3D" id="2.60.120.260">
    <property type="entry name" value="Galactose-binding domain-like"/>
    <property type="match status" value="1"/>
</dbReference>
<comment type="caution">
    <text evidence="1">The sequence shown here is derived from an EMBL/GenBank/DDBJ whole genome shotgun (WGS) entry which is preliminary data.</text>
</comment>
<keyword evidence="2" id="KW-1185">Reference proteome</keyword>
<dbReference type="PANTHER" id="PTHR46104">
    <property type="entry name" value="GENE 9195-RELATED-RELATED"/>
    <property type="match status" value="1"/>
</dbReference>
<feature type="non-terminal residue" evidence="1">
    <location>
        <position position="1"/>
    </location>
</feature>
<reference evidence="1" key="1">
    <citation type="submission" date="2023-04" db="EMBL/GenBank/DDBJ databases">
        <authorList>
            <consortium name="ELIXIR-Norway"/>
        </authorList>
    </citation>
    <scope>NUCLEOTIDE SEQUENCE [LARGE SCALE GENOMIC DNA]</scope>
</reference>
<evidence type="ECO:0000313" key="2">
    <source>
        <dbReference type="Proteomes" id="UP001176941"/>
    </source>
</evidence>
<gene>
    <name evidence="1" type="ORF">MRATA1EN1_LOCUS31033</name>
</gene>
<dbReference type="SUPFAM" id="SSF49785">
    <property type="entry name" value="Galactose-binding domain-like"/>
    <property type="match status" value="1"/>
</dbReference>
<proteinExistence type="predicted"/>
<sequence length="440" mass="47829">TYLPWSGGSTMTECVPCPPGMYCEGAGQPVPSGRCQDGYYCPQGASSPTELICPENHFCKGSAELISVTTGKDATATVLSDFVGAKRPGNAVDGQENTGWLSAVFQEGENHSLEIDLGSYYFISRYEIYSGLPDGQHAVSSFFLMTWSDAAADWIMATSPVEDSPATTHAGPIVQLYTRKVKLVVHRSRRLVFLELYRNLVDKTSAIRARRGPTVRAEQPQRRKDISAHLLLSFRRLVLLTSILTILRDLRQRLVSCRALLYGRSSSASCVREPCLPGTFSDAAQEECSPCSAGFYCPDSKIAGRPKELCTEGHYCPEGSIFPKLCPPGTVSSSVGAAECTPCMRSHYCSDYGLTAPTDLCEPGYVCVAGAKAARPSLTPFGPEHPDHGACPRGHYCPRGTYEPTPCHPGTYQVRTASCVTWPRGSRSYRTIFAEQSVCL</sequence>
<dbReference type="Proteomes" id="UP001176941">
    <property type="component" value="Unassembled WGS sequence"/>
</dbReference>